<protein>
    <recommendedName>
        <fullName evidence="6">Zinc finger DksA/TraR C4-type domain-containing protein</fullName>
    </recommendedName>
</protein>
<dbReference type="Gene3D" id="1.20.120.910">
    <property type="entry name" value="DksA, coiled-coil domain"/>
    <property type="match status" value="1"/>
</dbReference>
<dbReference type="PANTHER" id="PTHR33823:SF4">
    <property type="entry name" value="GENERAL STRESS PROTEIN 16O"/>
    <property type="match status" value="1"/>
</dbReference>
<gene>
    <name evidence="7" type="ORF">COX11_02905</name>
</gene>
<evidence type="ECO:0000256" key="4">
    <source>
        <dbReference type="PROSITE-ProRule" id="PRU00510"/>
    </source>
</evidence>
<feature type="zinc finger region" description="dksA C4-type" evidence="4">
    <location>
        <begin position="81"/>
        <end position="105"/>
    </location>
</feature>
<dbReference type="Proteomes" id="UP000230671">
    <property type="component" value="Unassembled WGS sequence"/>
</dbReference>
<feature type="coiled-coil region" evidence="5">
    <location>
        <begin position="5"/>
        <end position="32"/>
    </location>
</feature>
<proteinExistence type="predicted"/>
<accession>A0A2H0AZ36</accession>
<evidence type="ECO:0000259" key="6">
    <source>
        <dbReference type="Pfam" id="PF01258"/>
    </source>
</evidence>
<organism evidence="7 8">
    <name type="scientific">Candidatus Berkelbacteria bacterium CG23_combo_of_CG06-09_8_20_14_all_41_73</name>
    <dbReference type="NCBI Taxonomy" id="1974519"/>
    <lineage>
        <taxon>Bacteria</taxon>
        <taxon>Candidatus Berkelbacteria</taxon>
    </lineage>
</organism>
<dbReference type="PANTHER" id="PTHR33823">
    <property type="entry name" value="RNA POLYMERASE-BINDING TRANSCRIPTION FACTOR DKSA-RELATED"/>
    <property type="match status" value="1"/>
</dbReference>
<dbReference type="SUPFAM" id="SSF109635">
    <property type="entry name" value="DnaK suppressor protein DksA, alpha-hairpin domain"/>
    <property type="match status" value="1"/>
</dbReference>
<keyword evidence="1" id="KW-0479">Metal-binding</keyword>
<evidence type="ECO:0000256" key="2">
    <source>
        <dbReference type="ARBA" id="ARBA00022771"/>
    </source>
</evidence>
<feature type="domain" description="Zinc finger DksA/TraR C4-type" evidence="6">
    <location>
        <begin position="76"/>
        <end position="106"/>
    </location>
</feature>
<evidence type="ECO:0000256" key="1">
    <source>
        <dbReference type="ARBA" id="ARBA00022723"/>
    </source>
</evidence>
<dbReference type="EMBL" id="PCSO01000120">
    <property type="protein sequence ID" value="PIP50676.1"/>
    <property type="molecule type" value="Genomic_DNA"/>
</dbReference>
<evidence type="ECO:0000313" key="7">
    <source>
        <dbReference type="EMBL" id="PIP50676.1"/>
    </source>
</evidence>
<sequence length="111" mass="12748">MILDEKFLKKQKKALETEKQKLEKKIKELEEYPDYGRGEDDNAREVSDFESNLSVEAQLKSLLKKTNAALKAIENGTYGKCKNCKKEIEKGRLESMPYAAICVSCKKQNKK</sequence>
<dbReference type="AlphaFoldDB" id="A0A2H0AZ36"/>
<name>A0A2H0AZ36_9BACT</name>
<dbReference type="InterPro" id="IPR000962">
    <property type="entry name" value="Znf_DskA_TraR"/>
</dbReference>
<evidence type="ECO:0000256" key="5">
    <source>
        <dbReference type="SAM" id="Coils"/>
    </source>
</evidence>
<dbReference type="PROSITE" id="PS51128">
    <property type="entry name" value="ZF_DKSA_2"/>
    <property type="match status" value="1"/>
</dbReference>
<dbReference type="Pfam" id="PF01258">
    <property type="entry name" value="zf-dskA_traR"/>
    <property type="match status" value="1"/>
</dbReference>
<evidence type="ECO:0000313" key="8">
    <source>
        <dbReference type="Proteomes" id="UP000230671"/>
    </source>
</evidence>
<dbReference type="SUPFAM" id="SSF57716">
    <property type="entry name" value="Glucocorticoid receptor-like (DNA-binding domain)"/>
    <property type="match status" value="1"/>
</dbReference>
<comment type="caution">
    <text evidence="7">The sequence shown here is derived from an EMBL/GenBank/DDBJ whole genome shotgun (WGS) entry which is preliminary data.</text>
</comment>
<reference evidence="7 8" key="1">
    <citation type="submission" date="2017-09" db="EMBL/GenBank/DDBJ databases">
        <title>Depth-based differentiation of microbial function through sediment-hosted aquifers and enrichment of novel symbionts in the deep terrestrial subsurface.</title>
        <authorList>
            <person name="Probst A.J."/>
            <person name="Ladd B."/>
            <person name="Jarett J.K."/>
            <person name="Geller-Mcgrath D.E."/>
            <person name="Sieber C.M."/>
            <person name="Emerson J.B."/>
            <person name="Anantharaman K."/>
            <person name="Thomas B.C."/>
            <person name="Malmstrom R."/>
            <person name="Stieglmeier M."/>
            <person name="Klingl A."/>
            <person name="Woyke T."/>
            <person name="Ryan C.M."/>
            <person name="Banfield J.F."/>
        </authorList>
    </citation>
    <scope>NUCLEOTIDE SEQUENCE [LARGE SCALE GENOMIC DNA]</scope>
    <source>
        <strain evidence="7">CG23_combo_of_CG06-09_8_20_14_all_41_73</strain>
    </source>
</reference>
<keyword evidence="5" id="KW-0175">Coiled coil</keyword>
<keyword evidence="2" id="KW-0863">Zinc-finger</keyword>
<evidence type="ECO:0000256" key="3">
    <source>
        <dbReference type="ARBA" id="ARBA00022833"/>
    </source>
</evidence>
<dbReference type="GO" id="GO:0008270">
    <property type="term" value="F:zinc ion binding"/>
    <property type="evidence" value="ECO:0007669"/>
    <property type="project" value="UniProtKB-KW"/>
</dbReference>
<keyword evidence="3" id="KW-0862">Zinc</keyword>
<dbReference type="InterPro" id="IPR037187">
    <property type="entry name" value="DnaK_N"/>
</dbReference>